<dbReference type="GO" id="GO:0003886">
    <property type="term" value="F:DNA (cytosine-5-)-methyltransferase activity"/>
    <property type="evidence" value="ECO:0007669"/>
    <property type="project" value="UniProtKB-EC"/>
</dbReference>
<keyword evidence="4 7" id="KW-0949">S-adenosyl-L-methionine</keyword>
<name>Q8RT54_CITFR</name>
<dbReference type="Gene3D" id="3.40.50.150">
    <property type="entry name" value="Vaccinia Virus protein VP39"/>
    <property type="match status" value="1"/>
</dbReference>
<comment type="catalytic activity">
    <reaction evidence="6">
        <text>a 2'-deoxycytidine in DNA + S-adenosyl-L-methionine = a 5-methyl-2'-deoxycytidine in DNA + S-adenosyl-L-homocysteine + H(+)</text>
        <dbReference type="Rhea" id="RHEA:13681"/>
        <dbReference type="Rhea" id="RHEA-COMP:11369"/>
        <dbReference type="Rhea" id="RHEA-COMP:11370"/>
        <dbReference type="ChEBI" id="CHEBI:15378"/>
        <dbReference type="ChEBI" id="CHEBI:57856"/>
        <dbReference type="ChEBI" id="CHEBI:59789"/>
        <dbReference type="ChEBI" id="CHEBI:85452"/>
        <dbReference type="ChEBI" id="CHEBI:85454"/>
        <dbReference type="EC" id="2.1.1.37"/>
    </reaction>
</comment>
<comment type="similarity">
    <text evidence="7 8">Belongs to the class I-like SAM-binding methyltransferase superfamily. C5-methyltransferase family.</text>
</comment>
<dbReference type="InterPro" id="IPR050750">
    <property type="entry name" value="C5-MTase"/>
</dbReference>
<keyword evidence="5" id="KW-0680">Restriction system</keyword>
<reference evidence="9" key="2">
    <citation type="journal article" date="2002" name="Nucleic Acids Res.">
        <title>Crystal structure of the Bse634I restriction endonuclease: comparison of two enzymes recognizing the same DNA sequence.</title>
        <authorList>
            <person name="Grazulis S."/>
            <person name="Deibert M."/>
            <person name="Rimseliene R."/>
            <person name="Skirgaila R."/>
            <person name="Sasnauskas G."/>
            <person name="Lagunavicius A."/>
            <person name="Repin V."/>
            <person name="Urbanke C."/>
            <person name="Huber R."/>
            <person name="Siksnys V."/>
        </authorList>
    </citation>
    <scope>NUCLEOTIDE SEQUENCE</scope>
</reference>
<dbReference type="Pfam" id="PF00145">
    <property type="entry name" value="DNA_methylase"/>
    <property type="match status" value="1"/>
</dbReference>
<evidence type="ECO:0000256" key="5">
    <source>
        <dbReference type="ARBA" id="ARBA00022747"/>
    </source>
</evidence>
<keyword evidence="3 7" id="KW-0808">Transferase</keyword>
<dbReference type="InterPro" id="IPR001525">
    <property type="entry name" value="C5_MeTfrase"/>
</dbReference>
<evidence type="ECO:0000256" key="4">
    <source>
        <dbReference type="ARBA" id="ARBA00022691"/>
    </source>
</evidence>
<reference evidence="9" key="1">
    <citation type="submission" date="2001-07" db="EMBL/GenBank/DDBJ databases">
        <authorList>
            <person name="Pavilionis P."/>
            <person name="Vaisvila R."/>
            <person name="Menkevicius S."/>
            <person name="Lagunavicius A."/>
            <person name="Siksnys V."/>
            <person name="Butkus V."/>
            <person name="Janulaitis A."/>
        </authorList>
    </citation>
    <scope>NUCLEOTIDE SEQUENCE</scope>
</reference>
<evidence type="ECO:0000256" key="3">
    <source>
        <dbReference type="ARBA" id="ARBA00022679"/>
    </source>
</evidence>
<dbReference type="Gene3D" id="3.90.120.10">
    <property type="entry name" value="DNA Methylase, subunit A, domain 2"/>
    <property type="match status" value="1"/>
</dbReference>
<accession>Q8RT54</accession>
<evidence type="ECO:0000256" key="1">
    <source>
        <dbReference type="ARBA" id="ARBA00011975"/>
    </source>
</evidence>
<dbReference type="PANTHER" id="PTHR46098">
    <property type="entry name" value="TRNA (CYTOSINE(38)-C(5))-METHYLTRANSFERASE"/>
    <property type="match status" value="1"/>
</dbReference>
<evidence type="ECO:0000256" key="6">
    <source>
        <dbReference type="ARBA" id="ARBA00047422"/>
    </source>
</evidence>
<keyword evidence="2 7" id="KW-0489">Methyltransferase</keyword>
<proteinExistence type="inferred from homology"/>
<dbReference type="GO" id="GO:0009307">
    <property type="term" value="P:DNA restriction-modification system"/>
    <property type="evidence" value="ECO:0007669"/>
    <property type="project" value="UniProtKB-KW"/>
</dbReference>
<evidence type="ECO:0000256" key="8">
    <source>
        <dbReference type="RuleBase" id="RU000416"/>
    </source>
</evidence>
<dbReference type="NCBIfam" id="TIGR00675">
    <property type="entry name" value="dcm"/>
    <property type="match status" value="1"/>
</dbReference>
<dbReference type="GO" id="GO:0032259">
    <property type="term" value="P:methylation"/>
    <property type="evidence" value="ECO:0007669"/>
    <property type="project" value="UniProtKB-KW"/>
</dbReference>
<evidence type="ECO:0000256" key="2">
    <source>
        <dbReference type="ARBA" id="ARBA00022603"/>
    </source>
</evidence>
<dbReference type="EMBL" id="AY046876">
    <property type="protein sequence ID" value="AAL03947.1"/>
    <property type="molecule type" value="Genomic_DNA"/>
</dbReference>
<dbReference type="PANTHER" id="PTHR46098:SF1">
    <property type="entry name" value="TRNA (CYTOSINE(38)-C(5))-METHYLTRANSFERASE"/>
    <property type="match status" value="1"/>
</dbReference>
<evidence type="ECO:0000256" key="7">
    <source>
        <dbReference type="PROSITE-ProRule" id="PRU01016"/>
    </source>
</evidence>
<sequence>MKKAIIFSFFSGAGFLDLGFEHAGFTVEFVNEYHAPFLEAYKFSRKKLGINEPKYGYYLGDIRDISSQNKEDFRKNVTDAKKSSLVGFIGGPPCPDFSVGGKNKGEHGENGVLTKAYVDTILEFTPDFFVFENVKGLWRTKKHREFYDRMKERLSEKYNLTDRLTNCIEYGPPFDRDRIFLFGIRKDLDNDKIKFPWSSYLKYDRELSFQKRSGHQPMVQKMKNISNESWQKEITVNHWFNLNDVEKHPNSKHHFTPRSGLAKFLTIKEGDVSKKSFKRLHRDRYSPTAAYGNNEVHVHPFLARRISAAEAMAIQSLPKEFELPERMSLTDMFKTIGNGVPYLAAKGLAKTVHDYLNQLDKM</sequence>
<protein>
    <recommendedName>
        <fullName evidence="1">DNA (cytosine-5-)-methyltransferase</fullName>
        <ecNumber evidence="1">2.1.1.37</ecNumber>
    </recommendedName>
</protein>
<dbReference type="SUPFAM" id="SSF53335">
    <property type="entry name" value="S-adenosyl-L-methionine-dependent methyltransferases"/>
    <property type="match status" value="1"/>
</dbReference>
<gene>
    <name evidence="9" type="primary">cfr10IM</name>
</gene>
<dbReference type="AlphaFoldDB" id="Q8RT54"/>
<dbReference type="InterPro" id="IPR029063">
    <property type="entry name" value="SAM-dependent_MTases_sf"/>
</dbReference>
<organism evidence="9">
    <name type="scientific">Citrobacter freundii</name>
    <dbReference type="NCBI Taxonomy" id="546"/>
    <lineage>
        <taxon>Bacteria</taxon>
        <taxon>Pseudomonadati</taxon>
        <taxon>Pseudomonadota</taxon>
        <taxon>Gammaproteobacteria</taxon>
        <taxon>Enterobacterales</taxon>
        <taxon>Enterobacteriaceae</taxon>
        <taxon>Citrobacter</taxon>
        <taxon>Citrobacter freundii complex</taxon>
    </lineage>
</organism>
<dbReference type="EC" id="2.1.1.37" evidence="1"/>
<dbReference type="PROSITE" id="PS51679">
    <property type="entry name" value="SAM_MT_C5"/>
    <property type="match status" value="1"/>
</dbReference>
<feature type="active site" evidence="7">
    <location>
        <position position="94"/>
    </location>
</feature>
<evidence type="ECO:0000313" key="9">
    <source>
        <dbReference type="EMBL" id="AAL03947.1"/>
    </source>
</evidence>
<dbReference type="PRINTS" id="PR00105">
    <property type="entry name" value="C5METTRFRASE"/>
</dbReference>
<dbReference type="REBASE" id="3342">
    <property type="entry name" value="M.Cfr10I"/>
</dbReference>